<evidence type="ECO:0000313" key="1">
    <source>
        <dbReference type="EMBL" id="RRT74147.1"/>
    </source>
</evidence>
<comment type="caution">
    <text evidence="1">The sequence shown here is derived from an EMBL/GenBank/DDBJ whole genome shotgun (WGS) entry which is preliminary data.</text>
</comment>
<dbReference type="Proteomes" id="UP000287651">
    <property type="component" value="Unassembled WGS sequence"/>
</dbReference>
<dbReference type="EMBL" id="AMZH03002866">
    <property type="protein sequence ID" value="RRT74147.1"/>
    <property type="molecule type" value="Genomic_DNA"/>
</dbReference>
<protein>
    <submittedName>
        <fullName evidence="1">Uncharacterized protein</fullName>
    </submittedName>
</protein>
<name>A0A427AD03_ENSVE</name>
<proteinExistence type="predicted"/>
<organism evidence="1 2">
    <name type="scientific">Ensete ventricosum</name>
    <name type="common">Abyssinian banana</name>
    <name type="synonym">Musa ensete</name>
    <dbReference type="NCBI Taxonomy" id="4639"/>
    <lineage>
        <taxon>Eukaryota</taxon>
        <taxon>Viridiplantae</taxon>
        <taxon>Streptophyta</taxon>
        <taxon>Embryophyta</taxon>
        <taxon>Tracheophyta</taxon>
        <taxon>Spermatophyta</taxon>
        <taxon>Magnoliopsida</taxon>
        <taxon>Liliopsida</taxon>
        <taxon>Zingiberales</taxon>
        <taxon>Musaceae</taxon>
        <taxon>Ensete</taxon>
    </lineage>
</organism>
<gene>
    <name evidence="1" type="ORF">B296_00030214</name>
</gene>
<dbReference type="AlphaFoldDB" id="A0A427AD03"/>
<evidence type="ECO:0000313" key="2">
    <source>
        <dbReference type="Proteomes" id="UP000287651"/>
    </source>
</evidence>
<accession>A0A427AD03</accession>
<sequence length="82" mass="9155">MVREYRAVCQSVPLEASATSLRPPPLFLIASDEEKIAAKKSPPCEVLLIRGTIPRFSDCRRLWSSAKNATKKKSSRRLAIRG</sequence>
<reference evidence="1 2" key="1">
    <citation type="journal article" date="2014" name="Agronomy (Basel)">
        <title>A Draft Genome Sequence for Ensete ventricosum, the Drought-Tolerant Tree Against Hunger.</title>
        <authorList>
            <person name="Harrison J."/>
            <person name="Moore K.A."/>
            <person name="Paszkiewicz K."/>
            <person name="Jones T."/>
            <person name="Grant M."/>
            <person name="Ambacheew D."/>
            <person name="Muzemil S."/>
            <person name="Studholme D.J."/>
        </authorList>
    </citation>
    <scope>NUCLEOTIDE SEQUENCE [LARGE SCALE GENOMIC DNA]</scope>
</reference>